<keyword evidence="2" id="KW-0238">DNA-binding</keyword>
<keyword evidence="1" id="KW-0805">Transcription regulation</keyword>
<dbReference type="InterPro" id="IPR009057">
    <property type="entry name" value="Homeodomain-like_sf"/>
</dbReference>
<dbReference type="AlphaFoldDB" id="A0A4Q5M311"/>
<dbReference type="OrthoDB" id="511992at2"/>
<protein>
    <submittedName>
        <fullName evidence="5">AraC family transcriptional regulator</fullName>
    </submittedName>
</protein>
<dbReference type="Pfam" id="PF12833">
    <property type="entry name" value="HTH_18"/>
    <property type="match status" value="1"/>
</dbReference>
<dbReference type="InterPro" id="IPR018062">
    <property type="entry name" value="HTH_AraC-typ_CS"/>
</dbReference>
<sequence>MKHLQTGQFHGQTNRTIRLDGVTLTDTEYTLDTVDWHYHENAYFTFILQGKVIEGNKKEVYNCDAGSLLFHNWQEPHYNIKPPGFTRGFHIELTNQWVRELDFSLDNLTGSLNISNPELKFLLYKIFRESKTDDMTTTLGIQTLLLQLLSQMEREGQTPLYKNPAWVNQLKGLLHDTFADQWSLTELSTELGIHPVHLSRDFSKYFHCNIGEYIRKLKVEKSLSLLSQKNKSLADIAFECGFADQSHFARCFKAVNGINALEHRKNVLN</sequence>
<dbReference type="PANTHER" id="PTHR43280">
    <property type="entry name" value="ARAC-FAMILY TRANSCRIPTIONAL REGULATOR"/>
    <property type="match status" value="1"/>
</dbReference>
<evidence type="ECO:0000313" key="6">
    <source>
        <dbReference type="Proteomes" id="UP000293162"/>
    </source>
</evidence>
<dbReference type="SMART" id="SM00342">
    <property type="entry name" value="HTH_ARAC"/>
    <property type="match status" value="1"/>
</dbReference>
<dbReference type="PROSITE" id="PS00041">
    <property type="entry name" value="HTH_ARAC_FAMILY_1"/>
    <property type="match status" value="1"/>
</dbReference>
<dbReference type="PROSITE" id="PS01124">
    <property type="entry name" value="HTH_ARAC_FAMILY_2"/>
    <property type="match status" value="1"/>
</dbReference>
<dbReference type="RefSeq" id="WP_130020244.1">
    <property type="nucleotide sequence ID" value="NZ_SEWF01000008.1"/>
</dbReference>
<gene>
    <name evidence="5" type="ORF">EWM59_07030</name>
</gene>
<evidence type="ECO:0000259" key="4">
    <source>
        <dbReference type="PROSITE" id="PS01124"/>
    </source>
</evidence>
<organism evidence="5 6">
    <name type="scientific">Emticicia agri</name>
    <dbReference type="NCBI Taxonomy" id="2492393"/>
    <lineage>
        <taxon>Bacteria</taxon>
        <taxon>Pseudomonadati</taxon>
        <taxon>Bacteroidota</taxon>
        <taxon>Cytophagia</taxon>
        <taxon>Cytophagales</taxon>
        <taxon>Leadbetterellaceae</taxon>
        <taxon>Emticicia</taxon>
    </lineage>
</organism>
<proteinExistence type="predicted"/>
<comment type="caution">
    <text evidence="5">The sequence shown here is derived from an EMBL/GenBank/DDBJ whole genome shotgun (WGS) entry which is preliminary data.</text>
</comment>
<dbReference type="PANTHER" id="PTHR43280:SF2">
    <property type="entry name" value="HTH-TYPE TRANSCRIPTIONAL REGULATOR EXSA"/>
    <property type="match status" value="1"/>
</dbReference>
<dbReference type="InterPro" id="IPR037923">
    <property type="entry name" value="HTH-like"/>
</dbReference>
<dbReference type="Gene3D" id="1.10.10.60">
    <property type="entry name" value="Homeodomain-like"/>
    <property type="match status" value="1"/>
</dbReference>
<dbReference type="EMBL" id="SEWF01000008">
    <property type="protein sequence ID" value="RYU96263.1"/>
    <property type="molecule type" value="Genomic_DNA"/>
</dbReference>
<evidence type="ECO:0000313" key="5">
    <source>
        <dbReference type="EMBL" id="RYU96263.1"/>
    </source>
</evidence>
<dbReference type="SUPFAM" id="SSF51215">
    <property type="entry name" value="Regulatory protein AraC"/>
    <property type="match status" value="1"/>
</dbReference>
<dbReference type="Proteomes" id="UP000293162">
    <property type="component" value="Unassembled WGS sequence"/>
</dbReference>
<dbReference type="GO" id="GO:0043565">
    <property type="term" value="F:sequence-specific DNA binding"/>
    <property type="evidence" value="ECO:0007669"/>
    <property type="project" value="InterPro"/>
</dbReference>
<evidence type="ECO:0000256" key="2">
    <source>
        <dbReference type="ARBA" id="ARBA00023125"/>
    </source>
</evidence>
<keyword evidence="6" id="KW-1185">Reference proteome</keyword>
<reference evidence="5 6" key="1">
    <citation type="submission" date="2019-02" db="EMBL/GenBank/DDBJ databases">
        <title>Bacterial novel species Emticicia sp. 17J42-9 isolated from soil.</title>
        <authorList>
            <person name="Jung H.-Y."/>
        </authorList>
    </citation>
    <scope>NUCLEOTIDE SEQUENCE [LARGE SCALE GENOMIC DNA]</scope>
    <source>
        <strain evidence="5 6">17J42-9</strain>
    </source>
</reference>
<accession>A0A4Q5M311</accession>
<evidence type="ECO:0000256" key="3">
    <source>
        <dbReference type="ARBA" id="ARBA00023163"/>
    </source>
</evidence>
<name>A0A4Q5M311_9BACT</name>
<dbReference type="GO" id="GO:0003700">
    <property type="term" value="F:DNA-binding transcription factor activity"/>
    <property type="evidence" value="ECO:0007669"/>
    <property type="project" value="InterPro"/>
</dbReference>
<keyword evidence="3" id="KW-0804">Transcription</keyword>
<feature type="domain" description="HTH araC/xylS-type" evidence="4">
    <location>
        <begin position="168"/>
        <end position="266"/>
    </location>
</feature>
<dbReference type="SUPFAM" id="SSF46689">
    <property type="entry name" value="Homeodomain-like"/>
    <property type="match status" value="2"/>
</dbReference>
<evidence type="ECO:0000256" key="1">
    <source>
        <dbReference type="ARBA" id="ARBA00023015"/>
    </source>
</evidence>
<dbReference type="InterPro" id="IPR018060">
    <property type="entry name" value="HTH_AraC"/>
</dbReference>